<evidence type="ECO:0000313" key="4">
    <source>
        <dbReference type="Proteomes" id="UP000824202"/>
    </source>
</evidence>
<protein>
    <submittedName>
        <fullName evidence="3">NAD-dependent epimerase/dehydratase family protein</fullName>
    </submittedName>
</protein>
<dbReference type="InterPro" id="IPR001509">
    <property type="entry name" value="Epimerase_deHydtase"/>
</dbReference>
<keyword evidence="1" id="KW-0520">NAD</keyword>
<dbReference type="EMBL" id="DXFT01000165">
    <property type="protein sequence ID" value="HIX04141.1"/>
    <property type="molecule type" value="Genomic_DNA"/>
</dbReference>
<dbReference type="PANTHER" id="PTHR43574">
    <property type="entry name" value="EPIMERASE-RELATED"/>
    <property type="match status" value="1"/>
</dbReference>
<evidence type="ECO:0000313" key="3">
    <source>
        <dbReference type="EMBL" id="HIX04141.1"/>
    </source>
</evidence>
<reference evidence="3" key="2">
    <citation type="submission" date="2021-04" db="EMBL/GenBank/DDBJ databases">
        <authorList>
            <person name="Gilroy R."/>
        </authorList>
    </citation>
    <scope>NUCLEOTIDE SEQUENCE</scope>
    <source>
        <strain evidence="3">23274</strain>
    </source>
</reference>
<dbReference type="InterPro" id="IPR036291">
    <property type="entry name" value="NAD(P)-bd_dom_sf"/>
</dbReference>
<dbReference type="Gene3D" id="3.40.50.720">
    <property type="entry name" value="NAD(P)-binding Rossmann-like Domain"/>
    <property type="match status" value="1"/>
</dbReference>
<evidence type="ECO:0000259" key="2">
    <source>
        <dbReference type="Pfam" id="PF01370"/>
    </source>
</evidence>
<accession>A0A9D1V129</accession>
<gene>
    <name evidence="3" type="ORF">H9863_08530</name>
</gene>
<name>A0A9D1V129_9BACT</name>
<dbReference type="Proteomes" id="UP000824202">
    <property type="component" value="Unassembled WGS sequence"/>
</dbReference>
<organism evidence="3 4">
    <name type="scientific">Candidatus Odoribacter faecigallinarum</name>
    <dbReference type="NCBI Taxonomy" id="2838706"/>
    <lineage>
        <taxon>Bacteria</taxon>
        <taxon>Pseudomonadati</taxon>
        <taxon>Bacteroidota</taxon>
        <taxon>Bacteroidia</taxon>
        <taxon>Bacteroidales</taxon>
        <taxon>Odoribacteraceae</taxon>
        <taxon>Odoribacter</taxon>
    </lineage>
</organism>
<reference evidence="3" key="1">
    <citation type="journal article" date="2021" name="PeerJ">
        <title>Extensive microbial diversity within the chicken gut microbiome revealed by metagenomics and culture.</title>
        <authorList>
            <person name="Gilroy R."/>
            <person name="Ravi A."/>
            <person name="Getino M."/>
            <person name="Pursley I."/>
            <person name="Horton D.L."/>
            <person name="Alikhan N.F."/>
            <person name="Baker D."/>
            <person name="Gharbi K."/>
            <person name="Hall N."/>
            <person name="Watson M."/>
            <person name="Adriaenssens E.M."/>
            <person name="Foster-Nyarko E."/>
            <person name="Jarju S."/>
            <person name="Secka A."/>
            <person name="Antonio M."/>
            <person name="Oren A."/>
            <person name="Chaudhuri R.R."/>
            <person name="La Ragione R."/>
            <person name="Hildebrand F."/>
            <person name="Pallen M.J."/>
        </authorList>
    </citation>
    <scope>NUCLEOTIDE SEQUENCE</scope>
    <source>
        <strain evidence="3">23274</strain>
    </source>
</reference>
<proteinExistence type="predicted"/>
<dbReference type="Pfam" id="PF01370">
    <property type="entry name" value="Epimerase"/>
    <property type="match status" value="1"/>
</dbReference>
<feature type="domain" description="NAD-dependent epimerase/dehydratase" evidence="2">
    <location>
        <begin position="3"/>
        <end position="265"/>
    </location>
</feature>
<sequence length="343" mass="38769">MQILVTGNAGFIGHHLALRLAQQGHQITGIDSLNDYYDVRLKKARLAQSGITTDEYGKEYVSAGLPYRFRQLDLCDKAGLERLFTDHQFDIVVNLAAQAGVRYSLINPTAYIDSNITGFLNLLEQCRHHQCPRLIYASSSSVYGNTQEVPFREDAPVDHPVSLYAATKKSNELMAYTYAHLYRIQTIGLRFFTVYGPWGRPDMAPLLFANAITNGQPIKVFNNGELSRDFTYIDDIIDGIQQIINHPERAREDNPGTPAVVYNIGHGSPMPLMRFIALLEQNLGREAIKEYTGMQAGDVYRTWADTSKLLADYGYVPKTTLEEGIKQFTDWFKNYKSILPDKK</sequence>
<dbReference type="AlphaFoldDB" id="A0A9D1V129"/>
<evidence type="ECO:0000256" key="1">
    <source>
        <dbReference type="ARBA" id="ARBA00023027"/>
    </source>
</evidence>
<dbReference type="SUPFAM" id="SSF51735">
    <property type="entry name" value="NAD(P)-binding Rossmann-fold domains"/>
    <property type="match status" value="1"/>
</dbReference>
<dbReference type="PRINTS" id="PR01713">
    <property type="entry name" value="NUCEPIMERASE"/>
</dbReference>
<comment type="caution">
    <text evidence="3">The sequence shown here is derived from an EMBL/GenBank/DDBJ whole genome shotgun (WGS) entry which is preliminary data.</text>
</comment>